<evidence type="ECO:0000259" key="2">
    <source>
        <dbReference type="Pfam" id="PF22998"/>
    </source>
</evidence>
<dbReference type="GeneID" id="63722762"/>
<organism evidence="3 4">
    <name type="scientific">Aspergillus versicolor CBS 583.65</name>
    <dbReference type="NCBI Taxonomy" id="1036611"/>
    <lineage>
        <taxon>Eukaryota</taxon>
        <taxon>Fungi</taxon>
        <taxon>Dikarya</taxon>
        <taxon>Ascomycota</taxon>
        <taxon>Pezizomycotina</taxon>
        <taxon>Eurotiomycetes</taxon>
        <taxon>Eurotiomycetidae</taxon>
        <taxon>Eurotiales</taxon>
        <taxon>Aspergillaceae</taxon>
        <taxon>Aspergillus</taxon>
        <taxon>Aspergillus subgen. Nidulantes</taxon>
    </lineage>
</organism>
<dbReference type="STRING" id="1036611.A0A1L9PSR2"/>
<dbReference type="Pfam" id="PF22998">
    <property type="entry name" value="GNAT_LYC1-like"/>
    <property type="match status" value="1"/>
</dbReference>
<feature type="compositionally biased region" description="Low complexity" evidence="1">
    <location>
        <begin position="7"/>
        <end position="20"/>
    </location>
</feature>
<evidence type="ECO:0000313" key="4">
    <source>
        <dbReference type="Proteomes" id="UP000184073"/>
    </source>
</evidence>
<dbReference type="Proteomes" id="UP000184073">
    <property type="component" value="Unassembled WGS sequence"/>
</dbReference>
<dbReference type="AlphaFoldDB" id="A0A1L9PSR2"/>
<dbReference type="PANTHER" id="PTHR34815:SF2">
    <property type="entry name" value="N-ACETYLTRANSFERASE DOMAIN-CONTAINING PROTEIN"/>
    <property type="match status" value="1"/>
</dbReference>
<dbReference type="VEuPathDB" id="FungiDB:ASPVEDRAFT_135933"/>
<dbReference type="EMBL" id="KV878131">
    <property type="protein sequence ID" value="OJJ04475.1"/>
    <property type="molecule type" value="Genomic_DNA"/>
</dbReference>
<feature type="region of interest" description="Disordered" evidence="1">
    <location>
        <begin position="1"/>
        <end position="20"/>
    </location>
</feature>
<reference evidence="4" key="1">
    <citation type="journal article" date="2017" name="Genome Biol.">
        <title>Comparative genomics reveals high biological diversity and specific adaptations in the industrially and medically important fungal genus Aspergillus.</title>
        <authorList>
            <person name="de Vries R.P."/>
            <person name="Riley R."/>
            <person name="Wiebenga A."/>
            <person name="Aguilar-Osorio G."/>
            <person name="Amillis S."/>
            <person name="Uchima C.A."/>
            <person name="Anderluh G."/>
            <person name="Asadollahi M."/>
            <person name="Askin M."/>
            <person name="Barry K."/>
            <person name="Battaglia E."/>
            <person name="Bayram O."/>
            <person name="Benocci T."/>
            <person name="Braus-Stromeyer S.A."/>
            <person name="Caldana C."/>
            <person name="Canovas D."/>
            <person name="Cerqueira G.C."/>
            <person name="Chen F."/>
            <person name="Chen W."/>
            <person name="Choi C."/>
            <person name="Clum A."/>
            <person name="Dos Santos R.A."/>
            <person name="Damasio A.R."/>
            <person name="Diallinas G."/>
            <person name="Emri T."/>
            <person name="Fekete E."/>
            <person name="Flipphi M."/>
            <person name="Freyberg S."/>
            <person name="Gallo A."/>
            <person name="Gournas C."/>
            <person name="Habgood R."/>
            <person name="Hainaut M."/>
            <person name="Harispe M.L."/>
            <person name="Henrissat B."/>
            <person name="Hilden K.S."/>
            <person name="Hope R."/>
            <person name="Hossain A."/>
            <person name="Karabika E."/>
            <person name="Karaffa L."/>
            <person name="Karanyi Z."/>
            <person name="Krasevec N."/>
            <person name="Kuo A."/>
            <person name="Kusch H."/>
            <person name="LaButti K."/>
            <person name="Lagendijk E.L."/>
            <person name="Lapidus A."/>
            <person name="Levasseur A."/>
            <person name="Lindquist E."/>
            <person name="Lipzen A."/>
            <person name="Logrieco A.F."/>
            <person name="MacCabe A."/>
            <person name="Maekelae M.R."/>
            <person name="Malavazi I."/>
            <person name="Melin P."/>
            <person name="Meyer V."/>
            <person name="Mielnichuk N."/>
            <person name="Miskei M."/>
            <person name="Molnar A.P."/>
            <person name="Mule G."/>
            <person name="Ngan C.Y."/>
            <person name="Orejas M."/>
            <person name="Orosz E."/>
            <person name="Ouedraogo J.P."/>
            <person name="Overkamp K.M."/>
            <person name="Park H.-S."/>
            <person name="Perrone G."/>
            <person name="Piumi F."/>
            <person name="Punt P.J."/>
            <person name="Ram A.F."/>
            <person name="Ramon A."/>
            <person name="Rauscher S."/>
            <person name="Record E."/>
            <person name="Riano-Pachon D.M."/>
            <person name="Robert V."/>
            <person name="Roehrig J."/>
            <person name="Ruller R."/>
            <person name="Salamov A."/>
            <person name="Salih N.S."/>
            <person name="Samson R.A."/>
            <person name="Sandor E."/>
            <person name="Sanguinetti M."/>
            <person name="Schuetze T."/>
            <person name="Sepcic K."/>
            <person name="Shelest E."/>
            <person name="Sherlock G."/>
            <person name="Sophianopoulou V."/>
            <person name="Squina F.M."/>
            <person name="Sun H."/>
            <person name="Susca A."/>
            <person name="Todd R.B."/>
            <person name="Tsang A."/>
            <person name="Unkles S.E."/>
            <person name="van de Wiele N."/>
            <person name="van Rossen-Uffink D."/>
            <person name="Oliveira J.V."/>
            <person name="Vesth T.C."/>
            <person name="Visser J."/>
            <person name="Yu J.-H."/>
            <person name="Zhou M."/>
            <person name="Andersen M.R."/>
            <person name="Archer D.B."/>
            <person name="Baker S.E."/>
            <person name="Benoit I."/>
            <person name="Brakhage A.A."/>
            <person name="Braus G.H."/>
            <person name="Fischer R."/>
            <person name="Frisvad J.C."/>
            <person name="Goldman G.H."/>
            <person name="Houbraken J."/>
            <person name="Oakley B."/>
            <person name="Pocsi I."/>
            <person name="Scazzocchio C."/>
            <person name="Seiboth B."/>
            <person name="vanKuyk P.A."/>
            <person name="Wortman J."/>
            <person name="Dyer P.S."/>
            <person name="Grigoriev I.V."/>
        </authorList>
    </citation>
    <scope>NUCLEOTIDE SEQUENCE [LARGE SCALE GENOMIC DNA]</scope>
    <source>
        <strain evidence="4">CBS 583.65</strain>
    </source>
</reference>
<dbReference type="PANTHER" id="PTHR34815">
    <property type="entry name" value="LYSINE ACETYLTRANSFERASE"/>
    <property type="match status" value="1"/>
</dbReference>
<dbReference type="RefSeq" id="XP_040670237.1">
    <property type="nucleotide sequence ID" value="XM_040807251.1"/>
</dbReference>
<accession>A0A1L9PSR2</accession>
<dbReference type="Gene3D" id="3.40.630.30">
    <property type="match status" value="1"/>
</dbReference>
<evidence type="ECO:0000256" key="1">
    <source>
        <dbReference type="SAM" id="MobiDB-lite"/>
    </source>
</evidence>
<evidence type="ECO:0000313" key="3">
    <source>
        <dbReference type="EMBL" id="OJJ04475.1"/>
    </source>
</evidence>
<feature type="domain" description="LYC1 C-terminal" evidence="2">
    <location>
        <begin position="180"/>
        <end position="370"/>
    </location>
</feature>
<sequence>MEDDIQLPLSSSPSLHLAHPNPTESRLICHQTAPDWKDALSLPQYLEEYEFLLTAPLARNNGITPWILVDRNQAEDKRTILASCETFRKRALVGDPDGNVTDVIAHGIASVYCHEPLRKRGYASRFLRELGDVLPGWQVDNNTSVAASILYSDIDPGFYRSLGWMPFASDQLEFKPSSITHNGTLLHAEDLAALCEKDEALLRASMSRPSPDKDSTPRFAIFPNHEHILWHHAKEEFGSQRLLGKTPLIKGAIAGPAGNRVWAIWTHRFYRHPDVDPSANTLYILRFVVESSKAAAEHLCAVLDAARAEAAEWGMGKVKLWAPESELEDLIKQSGVPFECKTRVCDSIPCLRWYSAGSVDWVLSEKYAWC</sequence>
<dbReference type="InterPro" id="IPR016181">
    <property type="entry name" value="Acyl_CoA_acyltransferase"/>
</dbReference>
<dbReference type="InterPro" id="IPR055100">
    <property type="entry name" value="GNAT_LYC1-like"/>
</dbReference>
<dbReference type="OrthoDB" id="2020070at2759"/>
<gene>
    <name evidence="3" type="ORF">ASPVEDRAFT_135933</name>
</gene>
<name>A0A1L9PSR2_ASPVE</name>
<proteinExistence type="predicted"/>
<protein>
    <recommendedName>
        <fullName evidence="2">LYC1 C-terminal domain-containing protein</fullName>
    </recommendedName>
</protein>
<dbReference type="SUPFAM" id="SSF55729">
    <property type="entry name" value="Acyl-CoA N-acyltransferases (Nat)"/>
    <property type="match status" value="1"/>
</dbReference>
<keyword evidence="4" id="KW-1185">Reference proteome</keyword>
<dbReference type="InterPro" id="IPR053013">
    <property type="entry name" value="LAT"/>
</dbReference>